<feature type="domain" description="Nudix hydrolase" evidence="5">
    <location>
        <begin position="7"/>
        <end position="142"/>
    </location>
</feature>
<dbReference type="InterPro" id="IPR015797">
    <property type="entry name" value="NUDIX_hydrolase-like_dom_sf"/>
</dbReference>
<name>A0A9W6W438_9ACTN</name>
<sequence>MAFLKKKRIQRVAAYGLAREGERILMVRAGRGLHDAPGQWMLPGGGVEHGEHPQEAVVRELAEETGLRVSGPDLLHVGSEHKIVRGADFHCVFFVYAVQVTGGRLRAEPDGATSGPSWIETAALPGMSIMDAHAQILPALITQAP</sequence>
<evidence type="ECO:0000256" key="2">
    <source>
        <dbReference type="ARBA" id="ARBA00005582"/>
    </source>
</evidence>
<dbReference type="PRINTS" id="PR00502">
    <property type="entry name" value="NUDIXFAMILY"/>
</dbReference>
<dbReference type="SUPFAM" id="SSF55811">
    <property type="entry name" value="Nudix"/>
    <property type="match status" value="1"/>
</dbReference>
<evidence type="ECO:0000256" key="4">
    <source>
        <dbReference type="RuleBase" id="RU003476"/>
    </source>
</evidence>
<dbReference type="InterPro" id="IPR020476">
    <property type="entry name" value="Nudix_hydrolase"/>
</dbReference>
<evidence type="ECO:0000256" key="3">
    <source>
        <dbReference type="ARBA" id="ARBA00022801"/>
    </source>
</evidence>
<dbReference type="RefSeq" id="WP_285663984.1">
    <property type="nucleotide sequence ID" value="NZ_BSTX01000002.1"/>
</dbReference>
<keyword evidence="3 4" id="KW-0378">Hydrolase</keyword>
<dbReference type="Proteomes" id="UP001165079">
    <property type="component" value="Unassembled WGS sequence"/>
</dbReference>
<protein>
    <submittedName>
        <fullName evidence="6">NUDIX hydrolase</fullName>
    </submittedName>
</protein>
<dbReference type="PROSITE" id="PS00893">
    <property type="entry name" value="NUDIX_BOX"/>
    <property type="match status" value="1"/>
</dbReference>
<evidence type="ECO:0000259" key="5">
    <source>
        <dbReference type="PROSITE" id="PS51462"/>
    </source>
</evidence>
<organism evidence="6 7">
    <name type="scientific">Actinorhabdospora filicis</name>
    <dbReference type="NCBI Taxonomy" id="1785913"/>
    <lineage>
        <taxon>Bacteria</taxon>
        <taxon>Bacillati</taxon>
        <taxon>Actinomycetota</taxon>
        <taxon>Actinomycetes</taxon>
        <taxon>Micromonosporales</taxon>
        <taxon>Micromonosporaceae</taxon>
        <taxon>Actinorhabdospora</taxon>
    </lineage>
</organism>
<dbReference type="InterPro" id="IPR000086">
    <property type="entry name" value="NUDIX_hydrolase_dom"/>
</dbReference>
<evidence type="ECO:0000256" key="1">
    <source>
        <dbReference type="ARBA" id="ARBA00001946"/>
    </source>
</evidence>
<comment type="caution">
    <text evidence="6">The sequence shown here is derived from an EMBL/GenBank/DDBJ whole genome shotgun (WGS) entry which is preliminary data.</text>
</comment>
<keyword evidence="7" id="KW-1185">Reference proteome</keyword>
<evidence type="ECO:0000313" key="7">
    <source>
        <dbReference type="Proteomes" id="UP001165079"/>
    </source>
</evidence>
<comment type="similarity">
    <text evidence="2 4">Belongs to the Nudix hydrolase family.</text>
</comment>
<dbReference type="PANTHER" id="PTHR43046">
    <property type="entry name" value="GDP-MANNOSE MANNOSYL HYDROLASE"/>
    <property type="match status" value="1"/>
</dbReference>
<reference evidence="6" key="1">
    <citation type="submission" date="2023-03" db="EMBL/GenBank/DDBJ databases">
        <title>Actinorhabdospora filicis NBRC 111898.</title>
        <authorList>
            <person name="Ichikawa N."/>
            <person name="Sato H."/>
            <person name="Tonouchi N."/>
        </authorList>
    </citation>
    <scope>NUCLEOTIDE SEQUENCE</scope>
    <source>
        <strain evidence="6">NBRC 111898</strain>
    </source>
</reference>
<dbReference type="InterPro" id="IPR020084">
    <property type="entry name" value="NUDIX_hydrolase_CS"/>
</dbReference>
<dbReference type="PROSITE" id="PS51462">
    <property type="entry name" value="NUDIX"/>
    <property type="match status" value="1"/>
</dbReference>
<gene>
    <name evidence="6" type="ORF">Afil01_36540</name>
</gene>
<dbReference type="EMBL" id="BSTX01000002">
    <property type="protein sequence ID" value="GLZ78847.1"/>
    <property type="molecule type" value="Genomic_DNA"/>
</dbReference>
<dbReference type="CDD" id="cd02883">
    <property type="entry name" value="NUDIX_Hydrolase"/>
    <property type="match status" value="1"/>
</dbReference>
<dbReference type="PANTHER" id="PTHR43046:SF2">
    <property type="entry name" value="8-OXO-DGTP DIPHOSPHATASE-RELATED"/>
    <property type="match status" value="1"/>
</dbReference>
<comment type="cofactor">
    <cofactor evidence="1">
        <name>Mg(2+)</name>
        <dbReference type="ChEBI" id="CHEBI:18420"/>
    </cofactor>
</comment>
<dbReference type="GO" id="GO:0016787">
    <property type="term" value="F:hydrolase activity"/>
    <property type="evidence" value="ECO:0007669"/>
    <property type="project" value="UniProtKB-KW"/>
</dbReference>
<evidence type="ECO:0000313" key="6">
    <source>
        <dbReference type="EMBL" id="GLZ78847.1"/>
    </source>
</evidence>
<proteinExistence type="inferred from homology"/>
<accession>A0A9W6W438</accession>
<dbReference type="AlphaFoldDB" id="A0A9W6W438"/>
<dbReference type="Pfam" id="PF00293">
    <property type="entry name" value="NUDIX"/>
    <property type="match status" value="1"/>
</dbReference>
<dbReference type="Gene3D" id="3.90.79.10">
    <property type="entry name" value="Nucleoside Triphosphate Pyrophosphohydrolase"/>
    <property type="match status" value="1"/>
</dbReference>